<evidence type="ECO:0000259" key="1">
    <source>
        <dbReference type="PROSITE" id="PS50181"/>
    </source>
</evidence>
<dbReference type="EMBL" id="FCQH01000007">
    <property type="protein sequence ID" value="CVK95325.1"/>
    <property type="molecule type" value="Genomic_DNA"/>
</dbReference>
<dbReference type="GeneID" id="65092693"/>
<dbReference type="InterPro" id="IPR001810">
    <property type="entry name" value="F-box_dom"/>
</dbReference>
<dbReference type="InterPro" id="IPR036047">
    <property type="entry name" value="F-box-like_dom_sf"/>
</dbReference>
<accession>A0A1L7TI56</accession>
<name>A0A1L7TI56_FUSMA</name>
<dbReference type="Proteomes" id="UP000184255">
    <property type="component" value="Unassembled WGS sequence"/>
</dbReference>
<dbReference type="RefSeq" id="XP_041683329.1">
    <property type="nucleotide sequence ID" value="XM_041832913.1"/>
</dbReference>
<proteinExistence type="predicted"/>
<evidence type="ECO:0000313" key="3">
    <source>
        <dbReference type="Proteomes" id="UP000184255"/>
    </source>
</evidence>
<evidence type="ECO:0000313" key="2">
    <source>
        <dbReference type="EMBL" id="CVK95325.1"/>
    </source>
</evidence>
<dbReference type="VEuPathDB" id="FungiDB:FMAN_13444"/>
<dbReference type="SUPFAM" id="SSF81383">
    <property type="entry name" value="F-box domain"/>
    <property type="match status" value="1"/>
</dbReference>
<organism evidence="2 3">
    <name type="scientific">Fusarium mangiferae</name>
    <name type="common">Mango malformation disease fungus</name>
    <dbReference type="NCBI Taxonomy" id="192010"/>
    <lineage>
        <taxon>Eukaryota</taxon>
        <taxon>Fungi</taxon>
        <taxon>Dikarya</taxon>
        <taxon>Ascomycota</taxon>
        <taxon>Pezizomycotina</taxon>
        <taxon>Sordariomycetes</taxon>
        <taxon>Hypocreomycetidae</taxon>
        <taxon>Hypocreales</taxon>
        <taxon>Nectriaceae</taxon>
        <taxon>Fusarium</taxon>
        <taxon>Fusarium fujikuroi species complex</taxon>
    </lineage>
</organism>
<reference evidence="3" key="1">
    <citation type="journal article" date="2016" name="Genome Biol. Evol.">
        <title>Comparative 'omics' of the Fusarium fujikuroi species complex highlights differences in genetic potential and metabolite synthesis.</title>
        <authorList>
            <person name="Niehaus E.-M."/>
            <person name="Muensterkoetter M."/>
            <person name="Proctor R.H."/>
            <person name="Brown D.W."/>
            <person name="Sharon A."/>
            <person name="Idan Y."/>
            <person name="Oren-Young L."/>
            <person name="Sieber C.M."/>
            <person name="Novak O."/>
            <person name="Pencik A."/>
            <person name="Tarkowska D."/>
            <person name="Hromadova K."/>
            <person name="Freeman S."/>
            <person name="Maymon M."/>
            <person name="Elazar M."/>
            <person name="Youssef S.A."/>
            <person name="El-Shabrawy E.S.M."/>
            <person name="Shalaby A.B.A."/>
            <person name="Houterman P."/>
            <person name="Brock N.L."/>
            <person name="Burkhardt I."/>
            <person name="Tsavkelova E.A."/>
            <person name="Dickschat J.S."/>
            <person name="Galuszka P."/>
            <person name="Gueldener U."/>
            <person name="Tudzynski B."/>
        </authorList>
    </citation>
    <scope>NUCLEOTIDE SEQUENCE [LARGE SCALE GENOMIC DNA]</scope>
    <source>
        <strain evidence="3">MRC7560</strain>
    </source>
</reference>
<dbReference type="AlphaFoldDB" id="A0A1L7TI56"/>
<gene>
    <name evidence="2" type="ORF">FMAN_13444</name>
</gene>
<feature type="domain" description="F-box" evidence="1">
    <location>
        <begin position="86"/>
        <end position="132"/>
    </location>
</feature>
<dbReference type="PROSITE" id="PS50181">
    <property type="entry name" value="FBOX"/>
    <property type="match status" value="1"/>
</dbReference>
<protein>
    <recommendedName>
        <fullName evidence="1">F-box domain-containing protein</fullName>
    </recommendedName>
</protein>
<keyword evidence="3" id="KW-1185">Reference proteome</keyword>
<sequence length="267" mass="31294">MARFSECHAQIGKPGRRYEWIPRMTRWFRCTMEGAHTIAHYLCWYYLCWYEQGSTGCRCRAVVSSSSSAALDNEGTPREMVILSKKTNEVQIPNEIFDAVLRFLPHSLLYILRQTSRGFRQYIDNDPVFGKFQTLSRWHRTVTAIVRDSREIYASIRRQTLCNECRALSTKELREWLISLCEPRRCTGCKKDHTGIFFPANGRKRNKCVGLLGHSDVCSHRRLRFQRRLSNLWTQYPIYDRYIDKSHTSFDTSDADPDLVSLQSSRS</sequence>
<comment type="caution">
    <text evidence="2">The sequence shown here is derived from an EMBL/GenBank/DDBJ whole genome shotgun (WGS) entry which is preliminary data.</text>
</comment>